<dbReference type="PANTHER" id="PTHR35794">
    <property type="entry name" value="CELL DIVISION PROTEIN DIVIVA"/>
    <property type="match status" value="1"/>
</dbReference>
<dbReference type="OrthoDB" id="9815492at2"/>
<dbReference type="GO" id="GO:0051301">
    <property type="term" value="P:cell division"/>
    <property type="evidence" value="ECO:0007669"/>
    <property type="project" value="UniProtKB-KW"/>
</dbReference>
<dbReference type="GO" id="GO:0005737">
    <property type="term" value="C:cytoplasm"/>
    <property type="evidence" value="ECO:0007669"/>
    <property type="project" value="UniProtKB-SubCell"/>
</dbReference>
<comment type="caution">
    <text evidence="8">The sequence shown here is derived from an EMBL/GenBank/DDBJ whole genome shotgun (WGS) entry which is preliminary data.</text>
</comment>
<dbReference type="RefSeq" id="WP_126821844.1">
    <property type="nucleotide sequence ID" value="NZ_JBHLWU010000001.1"/>
</dbReference>
<keyword evidence="6" id="KW-0131">Cell cycle</keyword>
<keyword evidence="5" id="KW-0175">Coiled coil</keyword>
<evidence type="ECO:0000313" key="9">
    <source>
        <dbReference type="Proteomes" id="UP000288669"/>
    </source>
</evidence>
<evidence type="ECO:0000256" key="5">
    <source>
        <dbReference type="ARBA" id="ARBA00023054"/>
    </source>
</evidence>
<keyword evidence="4 8" id="KW-0132">Cell division</keyword>
<evidence type="ECO:0000256" key="6">
    <source>
        <dbReference type="ARBA" id="ARBA00023306"/>
    </source>
</evidence>
<dbReference type="Proteomes" id="UP000288669">
    <property type="component" value="Unassembled WGS sequence"/>
</dbReference>
<evidence type="ECO:0000256" key="1">
    <source>
        <dbReference type="ARBA" id="ARBA00004496"/>
    </source>
</evidence>
<dbReference type="InterPro" id="IPR007793">
    <property type="entry name" value="DivIVA_fam"/>
</dbReference>
<sequence>MALSPLDIRNKTFSTKMRGFNQDEVDDFLDQVINDYEEVIRQKREIEKSLKHSEEKLTYFNELKDALNQSIIVAQDTADKLKENATKESTIIITTAEAEAKDILTKAREEAKRTVEEANASAHKVVTESTAHAQQLASETDDLKKKTRTFHRNLTMLLENQLDMVKSEEWDELLKPFSTYVSDDHKMVKEVLTKELDKENENHVESSQVIEETEVVAEPDLDATATFILPTDNNDSK</sequence>
<keyword evidence="9" id="KW-1185">Reference proteome</keyword>
<evidence type="ECO:0000256" key="2">
    <source>
        <dbReference type="ARBA" id="ARBA00009008"/>
    </source>
</evidence>
<feature type="region of interest" description="Disordered" evidence="7">
    <location>
        <begin position="116"/>
        <end position="140"/>
    </location>
</feature>
<proteinExistence type="inferred from homology"/>
<dbReference type="Gene3D" id="6.10.250.660">
    <property type="match status" value="1"/>
</dbReference>
<accession>A0A430AI95</accession>
<organism evidence="8 9">
    <name type="scientific">Vagococcus entomophilus</name>
    <dbReference type="NCBI Taxonomy" id="1160095"/>
    <lineage>
        <taxon>Bacteria</taxon>
        <taxon>Bacillati</taxon>
        <taxon>Bacillota</taxon>
        <taxon>Bacilli</taxon>
        <taxon>Lactobacillales</taxon>
        <taxon>Enterococcaceae</taxon>
        <taxon>Vagococcus</taxon>
    </lineage>
</organism>
<dbReference type="NCBIfam" id="TIGR03544">
    <property type="entry name" value="DivI1A_domain"/>
    <property type="match status" value="1"/>
</dbReference>
<dbReference type="EMBL" id="NGJZ01000001">
    <property type="protein sequence ID" value="RSU07839.1"/>
    <property type="molecule type" value="Genomic_DNA"/>
</dbReference>
<name>A0A430AI95_9ENTE</name>
<evidence type="ECO:0000256" key="3">
    <source>
        <dbReference type="ARBA" id="ARBA00022490"/>
    </source>
</evidence>
<feature type="compositionally biased region" description="Polar residues" evidence="7">
    <location>
        <begin position="127"/>
        <end position="138"/>
    </location>
</feature>
<dbReference type="Pfam" id="PF05103">
    <property type="entry name" value="DivIVA"/>
    <property type="match status" value="1"/>
</dbReference>
<comment type="subcellular location">
    <subcellularLocation>
        <location evidence="1">Cytoplasm</location>
    </subcellularLocation>
</comment>
<evidence type="ECO:0000256" key="7">
    <source>
        <dbReference type="SAM" id="MobiDB-lite"/>
    </source>
</evidence>
<comment type="similarity">
    <text evidence="2">Belongs to the DivIVA family.</text>
</comment>
<keyword evidence="3" id="KW-0963">Cytoplasm</keyword>
<protein>
    <submittedName>
        <fullName evidence="8">Cell division protein DivIVA</fullName>
    </submittedName>
</protein>
<gene>
    <name evidence="8" type="ORF">CBF30_00950</name>
</gene>
<dbReference type="AlphaFoldDB" id="A0A430AI95"/>
<evidence type="ECO:0000256" key="4">
    <source>
        <dbReference type="ARBA" id="ARBA00022618"/>
    </source>
</evidence>
<reference evidence="8 9" key="1">
    <citation type="submission" date="2017-05" db="EMBL/GenBank/DDBJ databases">
        <title>Vagococcus spp. assemblies.</title>
        <authorList>
            <person name="Gulvik C.A."/>
        </authorList>
    </citation>
    <scope>NUCLEOTIDE SEQUENCE [LARGE SCALE GENOMIC DNA]</scope>
    <source>
        <strain evidence="8 9">DSM 24756</strain>
    </source>
</reference>
<dbReference type="InterPro" id="IPR019933">
    <property type="entry name" value="DivIVA_domain"/>
</dbReference>
<evidence type="ECO:0000313" key="8">
    <source>
        <dbReference type="EMBL" id="RSU07839.1"/>
    </source>
</evidence>
<dbReference type="PANTHER" id="PTHR35794:SF2">
    <property type="entry name" value="CELL DIVISION PROTEIN DIVIVA"/>
    <property type="match status" value="1"/>
</dbReference>